<dbReference type="EMBL" id="AABKAB010000014">
    <property type="protein sequence ID" value="EAH8157715.1"/>
    <property type="molecule type" value="Genomic_DNA"/>
</dbReference>
<evidence type="ECO:0000256" key="4">
    <source>
        <dbReference type="ARBA" id="ARBA00023315"/>
    </source>
</evidence>
<evidence type="ECO:0000256" key="5">
    <source>
        <dbReference type="RuleBase" id="RU365031"/>
    </source>
</evidence>
<gene>
    <name evidence="6" type="primary">legH</name>
    <name evidence="6" type="ORF">ES716_07275</name>
</gene>
<dbReference type="GO" id="GO:0046677">
    <property type="term" value="P:response to antibiotic"/>
    <property type="evidence" value="ECO:0007669"/>
    <property type="project" value="UniProtKB-KW"/>
</dbReference>
<dbReference type="PANTHER" id="PTHR11104:SF0">
    <property type="entry name" value="SPBETA PROPHAGE-DERIVED AMINOGLYCOSIDE N(3')-ACETYLTRANSFERASE-LIKE PROTEIN YOKD"/>
    <property type="match status" value="1"/>
</dbReference>
<dbReference type="EC" id="2.3.1.-" evidence="5"/>
<dbReference type="Proteomes" id="UP000576616">
    <property type="component" value="Unassembled WGS sequence"/>
</dbReference>
<keyword evidence="3 5" id="KW-0808">Transferase</keyword>
<reference evidence="6 7" key="1">
    <citation type="submission" date="2019-01" db="EMBL/GenBank/DDBJ databases">
        <authorList>
            <consortium name="PulseNet: The National Subtyping Network for Foodborne Disease Surveillance"/>
            <person name="Tarr C.L."/>
            <person name="Trees E."/>
            <person name="Katz L.S."/>
            <person name="Carleton-Romer H.A."/>
            <person name="Stroika S."/>
            <person name="Kucerova Z."/>
            <person name="Roache K.F."/>
            <person name="Sabol A.L."/>
            <person name="Besser J."/>
            <person name="Gerner-Smidt P."/>
        </authorList>
    </citation>
    <scope>NUCLEOTIDE SEQUENCE [LARGE SCALE GENOMIC DNA]</scope>
    <source>
        <strain evidence="6 7">PNUSAC007828</strain>
    </source>
</reference>
<evidence type="ECO:0000256" key="1">
    <source>
        <dbReference type="ARBA" id="ARBA00006383"/>
    </source>
</evidence>
<keyword evidence="5" id="KW-0046">Antibiotic resistance</keyword>
<dbReference type="Pfam" id="PF02522">
    <property type="entry name" value="Antibiotic_NAT"/>
    <property type="match status" value="1"/>
</dbReference>
<evidence type="ECO:0000256" key="2">
    <source>
        <dbReference type="ARBA" id="ARBA00012882"/>
    </source>
</evidence>
<comment type="similarity">
    <text evidence="1 5">Belongs to the antibiotic N-acetyltransferase family.</text>
</comment>
<comment type="caution">
    <text evidence="6">The sequence shown here is derived from an EMBL/GenBank/DDBJ whole genome shotgun (WGS) entry which is preliminary data.</text>
</comment>
<dbReference type="AlphaFoldDB" id="A0A644SBY1"/>
<proteinExistence type="inferred from homology"/>
<dbReference type="PANTHER" id="PTHR11104">
    <property type="entry name" value="AMINOGLYCOSIDE N3-ACETYLTRANSFERASE"/>
    <property type="match status" value="1"/>
</dbReference>
<accession>A0A644SBY1</accession>
<evidence type="ECO:0000313" key="6">
    <source>
        <dbReference type="EMBL" id="EAH8157715.1"/>
    </source>
</evidence>
<dbReference type="InterPro" id="IPR003679">
    <property type="entry name" value="Amioglycoside_AcTrfase"/>
</dbReference>
<comment type="catalytic activity">
    <reaction evidence="5">
        <text>a 2-deoxystreptamine antibiotic + acetyl-CoA = an N(3)-acetyl-2-deoxystreptamine antibiotic + CoA + H(+)</text>
        <dbReference type="Rhea" id="RHEA:12665"/>
        <dbReference type="ChEBI" id="CHEBI:15378"/>
        <dbReference type="ChEBI" id="CHEBI:57287"/>
        <dbReference type="ChEBI" id="CHEBI:57288"/>
        <dbReference type="ChEBI" id="CHEBI:57921"/>
        <dbReference type="ChEBI" id="CHEBI:77452"/>
        <dbReference type="EC" id="2.3.1.81"/>
    </reaction>
</comment>
<organism evidence="6 7">
    <name type="scientific">Campylobacter coli</name>
    <dbReference type="NCBI Taxonomy" id="195"/>
    <lineage>
        <taxon>Bacteria</taxon>
        <taxon>Pseudomonadati</taxon>
        <taxon>Campylobacterota</taxon>
        <taxon>Epsilonproteobacteria</taxon>
        <taxon>Campylobacterales</taxon>
        <taxon>Campylobacteraceae</taxon>
        <taxon>Campylobacter</taxon>
    </lineage>
</organism>
<keyword evidence="4 5" id="KW-0012">Acyltransferase</keyword>
<sequence length="259" mass="30304">MKYFLEYNDKKYSDIDLIDTFIKLDIKKGDILCVHTELFNFGIPLLPRNEFLQTILDCFFEAIGKEGTLIMPTFTYSFCKNEIYDKINSKSKMGILTEFFRKQEGVKRTNDPIFSFAVKGTKEELFLKDTTSCFGENCVYDVLYKNNGKFITLGGVGHTLTHYAEEHFSVGYRYHKFFKGKIIDEFRNLQDAKIAYYVRRLDKDSMPNLEKIISIVNKSKNHKKIQFGGENISIYNAKEYVEILWHALEKNSTILIHSY</sequence>
<evidence type="ECO:0000256" key="3">
    <source>
        <dbReference type="ARBA" id="ARBA00022679"/>
    </source>
</evidence>
<dbReference type="SUPFAM" id="SSF110710">
    <property type="entry name" value="TTHA0583/YokD-like"/>
    <property type="match status" value="1"/>
</dbReference>
<evidence type="ECO:0000313" key="7">
    <source>
        <dbReference type="Proteomes" id="UP000576616"/>
    </source>
</evidence>
<dbReference type="InterPro" id="IPR028345">
    <property type="entry name" value="Antibiotic_NAT-like"/>
</dbReference>
<dbReference type="GO" id="GO:0046353">
    <property type="term" value="F:aminoglycoside 3-N-acetyltransferase activity"/>
    <property type="evidence" value="ECO:0007669"/>
    <property type="project" value="UniProtKB-EC"/>
</dbReference>
<name>A0A644SBY1_CAMCO</name>
<protein>
    <recommendedName>
        <fullName evidence="2 5">Aminoglycoside N(3)-acetyltransferase</fullName>
        <ecNumber evidence="5">2.3.1.-</ecNumber>
    </recommendedName>
</protein>